<reference key="2">
    <citation type="journal article" date="2000" name="Nature">
        <title>Sequence and analysis of chromosome 3 of the plant Arabidopsis thaliana.</title>
        <authorList>
            <consortium name="European Union Chromosome 3 Arabidopsis Sequencing Consortium"/>
            <consortium name="Institute for Genomic Research"/>
            <consortium name="Kazusa DNA Research Institute"/>
            <person name="Salanoubat M."/>
            <person name="Lemcke K."/>
            <person name="Rieger M."/>
            <person name="Ansorge W."/>
            <person name="Unseld M."/>
            <person name="Fartmann B."/>
            <person name="Valle G."/>
            <person name="Blocker H."/>
            <person name="Perez-Alonso M."/>
            <person name="Obermaier B."/>
            <person name="Delseny M."/>
            <person name="Boutry M."/>
            <person name="Grivell L.A."/>
            <person name="Mache R."/>
            <person name="Puigdomenech P."/>
            <person name="De Simone V."/>
            <person name="Choisne N."/>
            <person name="Artiguenave F."/>
            <person name="Robert C."/>
            <person name="Brottier P."/>
            <person name="Wincker P."/>
            <person name="Cattolico L."/>
            <person name="Weissenbach J."/>
            <person name="Saurin W."/>
            <person name="Quetier F."/>
            <person name="Schafer M."/>
            <person name="Muller-Auer S."/>
            <person name="Gabel C."/>
            <person name="Fuchs M."/>
            <person name="Benes V."/>
            <person name="Wurmbach E."/>
            <person name="Drzonek H."/>
            <person name="Erfle H."/>
            <person name="Jordan N."/>
            <person name="Bangert S."/>
            <person name="Wiedelmann R."/>
            <person name="Kranz H."/>
            <person name="Voss H."/>
            <person name="Holland R."/>
            <person name="Brandt P."/>
            <person name="Nyakatura G."/>
            <person name="Vezzi A."/>
            <person name="D'Angelo M."/>
            <person name="Pallavicini A."/>
            <person name="Toppo S."/>
            <person name="Simionati B."/>
            <person name="Conrad A."/>
            <person name="Hornischer K."/>
            <person name="Kauer G."/>
            <person name="Lohnert T.H."/>
            <person name="Nordsiek G."/>
            <person name="Reichelt J."/>
            <person name="Scharfe M."/>
            <person name="Schon O."/>
            <person name="Bargues M."/>
            <person name="Terol J."/>
            <person name="Climent J."/>
            <person name="Navarro P."/>
            <person name="Collado C."/>
            <person name="Perez-Perez A."/>
            <person name="Ottenwalder B."/>
            <person name="Duchemin D."/>
            <person name="Cooke R."/>
            <person name="Laudie M."/>
            <person name="Berger-Llauro C."/>
            <person name="Purnelle B."/>
            <person name="Masuy D."/>
            <person name="de Haan M."/>
            <person name="Maarse A.C."/>
            <person name="Alcaraz J.P."/>
            <person name="Cottet A."/>
            <person name="Casacuberta E."/>
            <person name="Monfort A."/>
            <person name="Argiriou A."/>
            <person name="flores M."/>
            <person name="Liguori R."/>
            <person name="Vitale D."/>
            <person name="Mannhaupt G."/>
            <person name="Haase D."/>
            <person name="Schoof H."/>
            <person name="Rudd S."/>
            <person name="Zaccaria P."/>
            <person name="Mewes H.W."/>
            <person name="Mayer K.F."/>
            <person name="Kaul S."/>
            <person name="Town C.D."/>
            <person name="Koo H.L."/>
            <person name="Tallon L.J."/>
            <person name="Jenkins J."/>
            <person name="Rooney T."/>
            <person name="Rizzo M."/>
            <person name="Walts A."/>
            <person name="Utterback T."/>
            <person name="Fujii C.Y."/>
            <person name="Shea T.P."/>
            <person name="Creasy T.H."/>
            <person name="Haas B."/>
            <person name="Maiti R."/>
            <person name="Wu D."/>
            <person name="Peterson J."/>
            <person name="Van Aken S."/>
            <person name="Pai G."/>
            <person name="Militscher J."/>
            <person name="Sellers P."/>
            <person name="Gill J.E."/>
            <person name="Feldblyum T.V."/>
            <person name="Preuss D."/>
            <person name="Lin X."/>
            <person name="Nierman W.C."/>
            <person name="Salzberg S.L."/>
            <person name="White O."/>
            <person name="Venter J.C."/>
            <person name="Fraser C.M."/>
            <person name="Kaneko T."/>
            <person name="Nakamura Y."/>
            <person name="Sato S."/>
            <person name="Kato T."/>
            <person name="Asamizu E."/>
            <person name="Sasamoto S."/>
            <person name="Kimura T."/>
            <person name="Idesawa K."/>
            <person name="Kawashima K."/>
            <person name="Kishida Y."/>
            <person name="Kiyokawa C."/>
            <person name="Kohara M."/>
            <person name="Matsumoto M."/>
            <person name="Matsuno A."/>
            <person name="Muraki A."/>
            <person name="Nakayama S."/>
            <person name="Nakazaki N."/>
            <person name="Shinpo S."/>
            <person name="Takeuchi C."/>
            <person name="Wada T."/>
            <person name="Watanabe A."/>
            <person name="Yamada M."/>
            <person name="Yasuda M."/>
            <person name="Tabata S."/>
        </authorList>
    </citation>
    <scope>NUCLEOTIDE SEQUENCE [LARGE SCALE GENOMIC DNA]</scope>
    <source>
        <strain>cv. Columbia</strain>
    </source>
</reference>
<dbReference type="GO" id="GO:0005524">
    <property type="term" value="F:ATP binding"/>
    <property type="evidence" value="ECO:0007669"/>
    <property type="project" value="UniProtKB-KW"/>
</dbReference>
<proteinExistence type="predicted"/>
<dbReference type="EMBL" id="AP000417">
    <property type="protein sequence ID" value="BAB02561.1"/>
    <property type="molecule type" value="Genomic_DNA"/>
</dbReference>
<dbReference type="PIR" id="T52404">
    <property type="entry name" value="T52404"/>
</dbReference>
<dbReference type="InterPro" id="IPR051701">
    <property type="entry name" value="Mito_OM_Translocase_MSP1"/>
</dbReference>
<organism evidence="3">
    <name type="scientific">Arabidopsis thaliana</name>
    <name type="common">Mouse-ear cress</name>
    <dbReference type="NCBI Taxonomy" id="3702"/>
    <lineage>
        <taxon>Eukaryota</taxon>
        <taxon>Viridiplantae</taxon>
        <taxon>Streptophyta</taxon>
        <taxon>Embryophyta</taxon>
        <taxon>Tracheophyta</taxon>
        <taxon>Spermatophyta</taxon>
        <taxon>Magnoliopsida</taxon>
        <taxon>eudicotyledons</taxon>
        <taxon>Gunneridae</taxon>
        <taxon>Pentapetalae</taxon>
        <taxon>rosids</taxon>
        <taxon>malvids</taxon>
        <taxon>Brassicales</taxon>
        <taxon>Brassicaceae</taxon>
        <taxon>Camelineae</taxon>
        <taxon>Arabidopsis</taxon>
    </lineage>
</organism>
<dbReference type="AlphaFoldDB" id="Q9LJM1"/>
<evidence type="ECO:0000313" key="3">
    <source>
        <dbReference type="EMBL" id="BAB02561.1"/>
    </source>
</evidence>
<evidence type="ECO:0000256" key="1">
    <source>
        <dbReference type="ARBA" id="ARBA00022741"/>
    </source>
</evidence>
<dbReference type="PANTHER" id="PTHR45644">
    <property type="entry name" value="AAA ATPASE, PUTATIVE (AFU_ORTHOLOGUE AFUA_2G12920)-RELATED-RELATED"/>
    <property type="match status" value="1"/>
</dbReference>
<reference evidence="3" key="1">
    <citation type="journal article" date="2000" name="DNA Res.">
        <title>Structural analysis of Arabidopsis thaliana chromosome 3. II. Sequence features of the 4,251,695 bp regions covered by 90 P1, TAC and BAC clones.</title>
        <authorList>
            <person name="Nakamura Y."/>
        </authorList>
    </citation>
    <scope>NUCLEOTIDE SEQUENCE [LARGE SCALE GENOMIC DNA]</scope>
</reference>
<keyword evidence="1" id="KW-0547">Nucleotide-binding</keyword>
<protein>
    <submittedName>
        <fullName evidence="3">Uncharacterized protein</fullName>
    </submittedName>
</protein>
<name>Q9LJM1_ARATH</name>
<accession>Q9LJM1</accession>
<keyword evidence="2" id="KW-0067">ATP-binding</keyword>
<dbReference type="PANTHER" id="PTHR45644:SF62">
    <property type="entry name" value="P-LOOP CONTAINING NUCLEOSIDE TRIPHOSPHATE HYDROLASES SUPERFAMILY PROTEIN"/>
    <property type="match status" value="1"/>
</dbReference>
<evidence type="ECO:0000256" key="2">
    <source>
        <dbReference type="ARBA" id="ARBA00022840"/>
    </source>
</evidence>
<sequence>MHWIDANLHIVCAVGDLKHDLDMQAEDGYIALEALSEVLHSTQPLIVYFPDSSQWLSRAVPKSKQNEFVDKVQEMFDKLSSPVVMICGRNKIETGSKEREKFTMILPNFGRLAKLPLPLKRLTEGLTGRKTSEDNEIYKLFTNVMNLVPPKEEENLIVFNKQLGEDRRIVMSRSNLNELLKALEENELLCTDLYQVNTDGVILTKQSV</sequence>